<dbReference type="PANTHER" id="PTHR30329:SF21">
    <property type="entry name" value="LIPOPROTEIN YIAD-RELATED"/>
    <property type="match status" value="1"/>
</dbReference>
<reference evidence="7 8" key="1">
    <citation type="submission" date="2020-08" db="EMBL/GenBank/DDBJ databases">
        <title>Genomic Encyclopedia of Type Strains, Phase IV (KMG-IV): sequencing the most valuable type-strain genomes for metagenomic binning, comparative biology and taxonomic classification.</title>
        <authorList>
            <person name="Goeker M."/>
        </authorList>
    </citation>
    <scope>NUCLEOTIDE SEQUENCE [LARGE SCALE GENOMIC DNA]</scope>
    <source>
        <strain evidence="7 8">DSM 103377</strain>
    </source>
</reference>
<organism evidence="7 8">
    <name type="scientific">Rubricella aquisinus</name>
    <dbReference type="NCBI Taxonomy" id="2028108"/>
    <lineage>
        <taxon>Bacteria</taxon>
        <taxon>Pseudomonadati</taxon>
        <taxon>Pseudomonadota</taxon>
        <taxon>Alphaproteobacteria</taxon>
        <taxon>Rhodobacterales</taxon>
        <taxon>Paracoccaceae</taxon>
        <taxon>Rubricella</taxon>
    </lineage>
</organism>
<name>A0A840WYV2_9RHOB</name>
<protein>
    <submittedName>
        <fullName evidence="7">Outer membrane protein OmpA-like peptidoglycan-associated protein</fullName>
    </submittedName>
</protein>
<dbReference type="PRINTS" id="PR01021">
    <property type="entry name" value="OMPADOMAIN"/>
</dbReference>
<evidence type="ECO:0000259" key="6">
    <source>
        <dbReference type="PROSITE" id="PS51123"/>
    </source>
</evidence>
<comment type="subcellular location">
    <subcellularLocation>
        <location evidence="1">Cell outer membrane</location>
    </subcellularLocation>
</comment>
<dbReference type="InterPro" id="IPR036737">
    <property type="entry name" value="OmpA-like_sf"/>
</dbReference>
<dbReference type="InterPro" id="IPR006665">
    <property type="entry name" value="OmpA-like"/>
</dbReference>
<dbReference type="GO" id="GO:0009279">
    <property type="term" value="C:cell outer membrane"/>
    <property type="evidence" value="ECO:0007669"/>
    <property type="project" value="UniProtKB-SubCell"/>
</dbReference>
<evidence type="ECO:0000256" key="4">
    <source>
        <dbReference type="PROSITE-ProRule" id="PRU00473"/>
    </source>
</evidence>
<evidence type="ECO:0000256" key="5">
    <source>
        <dbReference type="SAM" id="MobiDB-lite"/>
    </source>
</evidence>
<dbReference type="SUPFAM" id="SSF103088">
    <property type="entry name" value="OmpA-like"/>
    <property type="match status" value="1"/>
</dbReference>
<keyword evidence="2 4" id="KW-0472">Membrane</keyword>
<dbReference type="CDD" id="cd07185">
    <property type="entry name" value="OmpA_C-like"/>
    <property type="match status" value="1"/>
</dbReference>
<dbReference type="Gene3D" id="3.30.1330.60">
    <property type="entry name" value="OmpA-like domain"/>
    <property type="match status" value="1"/>
</dbReference>
<dbReference type="Pfam" id="PF00691">
    <property type="entry name" value="OmpA"/>
    <property type="match status" value="1"/>
</dbReference>
<comment type="caution">
    <text evidence="7">The sequence shown here is derived from an EMBL/GenBank/DDBJ whole genome shotgun (WGS) entry which is preliminary data.</text>
</comment>
<evidence type="ECO:0000256" key="3">
    <source>
        <dbReference type="ARBA" id="ARBA00023237"/>
    </source>
</evidence>
<keyword evidence="3" id="KW-0998">Cell outer membrane</keyword>
<evidence type="ECO:0000256" key="2">
    <source>
        <dbReference type="ARBA" id="ARBA00023136"/>
    </source>
</evidence>
<dbReference type="PANTHER" id="PTHR30329">
    <property type="entry name" value="STATOR ELEMENT OF FLAGELLAR MOTOR COMPLEX"/>
    <property type="match status" value="1"/>
</dbReference>
<sequence length="212" mass="23126">MRLHPAVVIPVVAFVLTGCIGNAFDSARDRTWGGELIEIPATTWIDPDGCEHWIFDTGAEGYATPKLNRDGTPVCGIESAAARTQSEVPGELTFNTVRQSSPTAFALDVDAYFDVDSARIRPAAFRELDAFFRYLQQINASQIVVSGHTDSQGPEDYNLDLSLRRANAVADYALRFGITAISRGLGESEPIAPNDTPEGRALNRRVDVNVRN</sequence>
<dbReference type="RefSeq" id="WP_184008873.1">
    <property type="nucleotide sequence ID" value="NZ_JACIJS010000002.1"/>
</dbReference>
<dbReference type="EMBL" id="JACIJS010000002">
    <property type="protein sequence ID" value="MBB5514855.1"/>
    <property type="molecule type" value="Genomic_DNA"/>
</dbReference>
<feature type="region of interest" description="Disordered" evidence="5">
    <location>
        <begin position="187"/>
        <end position="212"/>
    </location>
</feature>
<dbReference type="AlphaFoldDB" id="A0A840WYV2"/>
<evidence type="ECO:0000313" key="8">
    <source>
        <dbReference type="Proteomes" id="UP000553766"/>
    </source>
</evidence>
<proteinExistence type="predicted"/>
<evidence type="ECO:0000256" key="1">
    <source>
        <dbReference type="ARBA" id="ARBA00004442"/>
    </source>
</evidence>
<keyword evidence="8" id="KW-1185">Reference proteome</keyword>
<dbReference type="Proteomes" id="UP000553766">
    <property type="component" value="Unassembled WGS sequence"/>
</dbReference>
<dbReference type="InterPro" id="IPR050330">
    <property type="entry name" value="Bact_OuterMem_StrucFunc"/>
</dbReference>
<dbReference type="PROSITE" id="PS51123">
    <property type="entry name" value="OMPA_2"/>
    <property type="match status" value="1"/>
</dbReference>
<dbReference type="InterPro" id="IPR006664">
    <property type="entry name" value="OMP_bac"/>
</dbReference>
<feature type="domain" description="OmpA-like" evidence="6">
    <location>
        <begin position="100"/>
        <end position="212"/>
    </location>
</feature>
<gene>
    <name evidence="7" type="ORF">FHS89_000861</name>
</gene>
<dbReference type="PROSITE" id="PS51257">
    <property type="entry name" value="PROKAR_LIPOPROTEIN"/>
    <property type="match status" value="1"/>
</dbReference>
<evidence type="ECO:0000313" key="7">
    <source>
        <dbReference type="EMBL" id="MBB5514855.1"/>
    </source>
</evidence>
<accession>A0A840WYV2</accession>